<dbReference type="GO" id="GO:0015679">
    <property type="term" value="P:plasma membrane copper ion transport"/>
    <property type="evidence" value="ECO:0007669"/>
    <property type="project" value="TreeGrafter"/>
</dbReference>
<evidence type="ECO:0000313" key="7">
    <source>
        <dbReference type="Proteomes" id="UP000002028"/>
    </source>
</evidence>
<keyword evidence="7" id="KW-1185">Reference proteome</keyword>
<dbReference type="GO" id="GO:0022857">
    <property type="term" value="F:transmembrane transporter activity"/>
    <property type="evidence" value="ECO:0007669"/>
    <property type="project" value="InterPro"/>
</dbReference>
<dbReference type="NCBIfam" id="TIGR01730">
    <property type="entry name" value="RND_mfp"/>
    <property type="match status" value="1"/>
</dbReference>
<accession>D2QV78</accession>
<organism evidence="6 7">
    <name type="scientific">Spirosoma linguale (strain ATCC 33905 / DSM 74 / LMG 10896 / Claus 1)</name>
    <dbReference type="NCBI Taxonomy" id="504472"/>
    <lineage>
        <taxon>Bacteria</taxon>
        <taxon>Pseudomonadati</taxon>
        <taxon>Bacteroidota</taxon>
        <taxon>Cytophagia</taxon>
        <taxon>Cytophagales</taxon>
        <taxon>Cytophagaceae</taxon>
        <taxon>Spirosoma</taxon>
    </lineage>
</organism>
<dbReference type="GO" id="GO:0016020">
    <property type="term" value="C:membrane"/>
    <property type="evidence" value="ECO:0007669"/>
    <property type="project" value="InterPro"/>
</dbReference>
<name>D2QV78_SPILD</name>
<evidence type="ECO:0000256" key="1">
    <source>
        <dbReference type="ARBA" id="ARBA00009477"/>
    </source>
</evidence>
<evidence type="ECO:0000259" key="5">
    <source>
        <dbReference type="Pfam" id="PF25973"/>
    </source>
</evidence>
<feature type="domain" description="CzcB-like barrel-sandwich hybrid" evidence="5">
    <location>
        <begin position="95"/>
        <end position="240"/>
    </location>
</feature>
<dbReference type="KEGG" id="sli:Slin_6756"/>
<dbReference type="Pfam" id="PF25973">
    <property type="entry name" value="BSH_CzcB"/>
    <property type="match status" value="1"/>
</dbReference>
<feature type="domain" description="CusB-like beta-barrel" evidence="4">
    <location>
        <begin position="248"/>
        <end position="322"/>
    </location>
</feature>
<dbReference type="GO" id="GO:0030313">
    <property type="term" value="C:cell envelope"/>
    <property type="evidence" value="ECO:0007669"/>
    <property type="project" value="TreeGrafter"/>
</dbReference>
<dbReference type="InterPro" id="IPR006143">
    <property type="entry name" value="RND_pump_MFP"/>
</dbReference>
<evidence type="ECO:0000259" key="4">
    <source>
        <dbReference type="Pfam" id="PF25954"/>
    </source>
</evidence>
<evidence type="ECO:0000256" key="2">
    <source>
        <dbReference type="ARBA" id="ARBA00022448"/>
    </source>
</evidence>
<protein>
    <submittedName>
        <fullName evidence="6">Efflux transporter, RND family, MFP subunit</fullName>
    </submittedName>
</protein>
<dbReference type="PANTHER" id="PTHR30097:SF4">
    <property type="entry name" value="SLR6042 PROTEIN"/>
    <property type="match status" value="1"/>
</dbReference>
<dbReference type="Gene3D" id="2.40.30.170">
    <property type="match status" value="1"/>
</dbReference>
<dbReference type="InterPro" id="IPR058647">
    <property type="entry name" value="BSH_CzcB-like"/>
</dbReference>
<dbReference type="RefSeq" id="WP_012931192.1">
    <property type="nucleotide sequence ID" value="NC_013731.1"/>
</dbReference>
<dbReference type="AlphaFoldDB" id="D2QV78"/>
<proteinExistence type="inferred from homology"/>
<dbReference type="InterPro" id="IPR051909">
    <property type="entry name" value="MFP_Cation_Efflux"/>
</dbReference>
<dbReference type="GO" id="GO:0060003">
    <property type="term" value="P:copper ion export"/>
    <property type="evidence" value="ECO:0007669"/>
    <property type="project" value="TreeGrafter"/>
</dbReference>
<dbReference type="PANTHER" id="PTHR30097">
    <property type="entry name" value="CATION EFFLUX SYSTEM PROTEIN CUSB"/>
    <property type="match status" value="1"/>
</dbReference>
<keyword evidence="2" id="KW-0813">Transport</keyword>
<dbReference type="Proteomes" id="UP000002028">
    <property type="component" value="Plasmid pSLIN01"/>
</dbReference>
<dbReference type="EMBL" id="CP001770">
    <property type="protein sequence ID" value="ADB42710.1"/>
    <property type="molecule type" value="Genomic_DNA"/>
</dbReference>
<dbReference type="SUPFAM" id="SSF111369">
    <property type="entry name" value="HlyD-like secretion proteins"/>
    <property type="match status" value="1"/>
</dbReference>
<dbReference type="Gene3D" id="2.40.420.20">
    <property type="match status" value="1"/>
</dbReference>
<comment type="similarity">
    <text evidence="1">Belongs to the membrane fusion protein (MFP) (TC 8.A.1) family.</text>
</comment>
<sequence>MNHPLVNRRLWLALFIVLSSQTACQQKDKSSKSSETAVQAKTGKPAESKEEAGTVELSETQFQTAGIRLGSLETRTLSNLIRVNGSLSAPPQQQVSVSTPYGGILVSSSLLPGTAVRKGQVLAVLENPEFIRLQQDYLETSSRLTFQQQEYERQRELSQQNVGALKTLQQATAELGSLRARAEGLRQQLALLGIPLSELKGGKISRTVAIRAPIGGTVTAAGVNRGRYVAANDVLFEIVDASRLLAQLTVFEGDVAQVQVGKRVRMSFTGPGGAAMPREYTGRIRLINRETNADRTVSVYASFDNPPSGLRPGTFLKAVIETTSQPVPALPDGAIVQSGNQSQIFVLEEKEGQGEGVRYRFRPIPVRIGVTENGYQAVTLPAGLKPGNRIVMAGAYDLLSAMNNTEEEEGK</sequence>
<keyword evidence="6" id="KW-0614">Plasmid</keyword>
<gene>
    <name evidence="6" type="ordered locus">Slin_6756</name>
</gene>
<dbReference type="InterPro" id="IPR058792">
    <property type="entry name" value="Beta-barrel_RND_2"/>
</dbReference>
<evidence type="ECO:0000313" key="6">
    <source>
        <dbReference type="EMBL" id="ADB42710.1"/>
    </source>
</evidence>
<dbReference type="HOGENOM" id="CLU_018816_13_2_10"/>
<reference evidence="6 7" key="1">
    <citation type="journal article" date="2010" name="Stand. Genomic Sci.">
        <title>Complete genome sequence of Spirosoma linguale type strain (1).</title>
        <authorList>
            <person name="Lail K."/>
            <person name="Sikorski J."/>
            <person name="Saunders E."/>
            <person name="Lapidus A."/>
            <person name="Glavina Del Rio T."/>
            <person name="Copeland A."/>
            <person name="Tice H."/>
            <person name="Cheng J.-F."/>
            <person name="Lucas S."/>
            <person name="Nolan M."/>
            <person name="Bruce D."/>
            <person name="Goodwin L."/>
            <person name="Pitluck S."/>
            <person name="Ivanova N."/>
            <person name="Mavromatis K."/>
            <person name="Ovchinnikova G."/>
            <person name="Pati A."/>
            <person name="Chen A."/>
            <person name="Palaniappan K."/>
            <person name="Land M."/>
            <person name="Hauser L."/>
            <person name="Chang Y.-J."/>
            <person name="Jeffries C.D."/>
            <person name="Chain P."/>
            <person name="Brettin T."/>
            <person name="Detter J.C."/>
            <person name="Schuetze A."/>
            <person name="Rohde M."/>
            <person name="Tindall B.J."/>
            <person name="Goeker M."/>
            <person name="Bristow J."/>
            <person name="Eisen J.A."/>
            <person name="Markowitz V."/>
            <person name="Hugenholtz P."/>
            <person name="Kyrpides N.C."/>
            <person name="Klenk H.-P."/>
            <person name="Chen F."/>
        </authorList>
    </citation>
    <scope>NUCLEOTIDE SEQUENCE [LARGE SCALE GENOMIC DNA]</scope>
    <source>
        <strain evidence="7">ATCC 33905 / DSM 74 / LMG 10896 / Claus 1</strain>
    </source>
</reference>
<dbReference type="Gene3D" id="1.10.287.470">
    <property type="entry name" value="Helix hairpin bin"/>
    <property type="match status" value="1"/>
</dbReference>
<dbReference type="Pfam" id="PF25954">
    <property type="entry name" value="Beta-barrel_RND_2"/>
    <property type="match status" value="1"/>
</dbReference>
<evidence type="ECO:0000256" key="3">
    <source>
        <dbReference type="SAM" id="MobiDB-lite"/>
    </source>
</evidence>
<geneLocation type="plasmid" evidence="6 7">
    <name>pSLIN01</name>
</geneLocation>
<feature type="region of interest" description="Disordered" evidence="3">
    <location>
        <begin position="27"/>
        <end position="57"/>
    </location>
</feature>